<organism evidence="1 2">
    <name type="scientific">Smallanthus sonchifolius</name>
    <dbReference type="NCBI Taxonomy" id="185202"/>
    <lineage>
        <taxon>Eukaryota</taxon>
        <taxon>Viridiplantae</taxon>
        <taxon>Streptophyta</taxon>
        <taxon>Embryophyta</taxon>
        <taxon>Tracheophyta</taxon>
        <taxon>Spermatophyta</taxon>
        <taxon>Magnoliopsida</taxon>
        <taxon>eudicotyledons</taxon>
        <taxon>Gunneridae</taxon>
        <taxon>Pentapetalae</taxon>
        <taxon>asterids</taxon>
        <taxon>campanulids</taxon>
        <taxon>Asterales</taxon>
        <taxon>Asteraceae</taxon>
        <taxon>Asteroideae</taxon>
        <taxon>Heliantheae alliance</taxon>
        <taxon>Millerieae</taxon>
        <taxon>Smallanthus</taxon>
    </lineage>
</organism>
<gene>
    <name evidence="1" type="ORF">L1987_48129</name>
</gene>
<comment type="caution">
    <text evidence="1">The sequence shown here is derived from an EMBL/GenBank/DDBJ whole genome shotgun (WGS) entry which is preliminary data.</text>
</comment>
<name>A0ACB9FR34_9ASTR</name>
<accession>A0ACB9FR34</accession>
<evidence type="ECO:0000313" key="1">
    <source>
        <dbReference type="EMBL" id="KAI3773599.1"/>
    </source>
</evidence>
<keyword evidence="2" id="KW-1185">Reference proteome</keyword>
<evidence type="ECO:0000313" key="2">
    <source>
        <dbReference type="Proteomes" id="UP001056120"/>
    </source>
</evidence>
<dbReference type="Proteomes" id="UP001056120">
    <property type="component" value="Linkage Group LG16"/>
</dbReference>
<proteinExistence type="predicted"/>
<sequence>MKKLQQEVTEIAQGRSLLSEEDLEKMLYIKVVLKETLRLHAPLPSLIPRKSMQDVKLMGYDILAGTQVIINAWAIGRDPALWEESNQFRPERFLNNSFHYHGLHFEWLPFGVGRRSCTGLNFSVPVMELALANIVYKFDMVLLNGTTNEDLDMSDENGIPIYRKSSLLVLASPRF</sequence>
<reference evidence="1 2" key="2">
    <citation type="journal article" date="2022" name="Mol. Ecol. Resour.">
        <title>The genomes of chicory, endive, great burdock and yacon provide insights into Asteraceae paleo-polyploidization history and plant inulin production.</title>
        <authorList>
            <person name="Fan W."/>
            <person name="Wang S."/>
            <person name="Wang H."/>
            <person name="Wang A."/>
            <person name="Jiang F."/>
            <person name="Liu H."/>
            <person name="Zhao H."/>
            <person name="Xu D."/>
            <person name="Zhang Y."/>
        </authorList>
    </citation>
    <scope>NUCLEOTIDE SEQUENCE [LARGE SCALE GENOMIC DNA]</scope>
    <source>
        <strain evidence="2">cv. Yunnan</strain>
        <tissue evidence="1">Leaves</tissue>
    </source>
</reference>
<reference evidence="2" key="1">
    <citation type="journal article" date="2022" name="Mol. Ecol. Resour.">
        <title>The genomes of chicory, endive, great burdock and yacon provide insights into Asteraceae palaeo-polyploidization history and plant inulin production.</title>
        <authorList>
            <person name="Fan W."/>
            <person name="Wang S."/>
            <person name="Wang H."/>
            <person name="Wang A."/>
            <person name="Jiang F."/>
            <person name="Liu H."/>
            <person name="Zhao H."/>
            <person name="Xu D."/>
            <person name="Zhang Y."/>
        </authorList>
    </citation>
    <scope>NUCLEOTIDE SEQUENCE [LARGE SCALE GENOMIC DNA]</scope>
    <source>
        <strain evidence="2">cv. Yunnan</strain>
    </source>
</reference>
<protein>
    <submittedName>
        <fullName evidence="1">Uncharacterized protein</fullName>
    </submittedName>
</protein>
<dbReference type="EMBL" id="CM042033">
    <property type="protein sequence ID" value="KAI3773599.1"/>
    <property type="molecule type" value="Genomic_DNA"/>
</dbReference>